<keyword evidence="3" id="KW-0804">Transcription</keyword>
<reference evidence="6 7" key="1">
    <citation type="journal article" date="2013" name="Antonie Van Leeuwenhoek">
        <title>Actinoplanes hulinensis sp. nov., a novel actinomycete isolated from soybean root (Glycine max (L.) Merr).</title>
        <authorList>
            <person name="Shen Y."/>
            <person name="Liu C."/>
            <person name="Wang X."/>
            <person name="Zhao J."/>
            <person name="Jia F."/>
            <person name="Zhang Y."/>
            <person name="Wang L."/>
            <person name="Yang D."/>
            <person name="Xiang W."/>
        </authorList>
    </citation>
    <scope>NUCLEOTIDE SEQUENCE [LARGE SCALE GENOMIC DNA]</scope>
    <source>
        <strain evidence="6 7">NEAU-M9</strain>
    </source>
</reference>
<evidence type="ECO:0000259" key="5">
    <source>
        <dbReference type="PROSITE" id="PS50977"/>
    </source>
</evidence>
<dbReference type="Proteomes" id="UP001519863">
    <property type="component" value="Unassembled WGS sequence"/>
</dbReference>
<sequence>MIHRSVYQLREADPHTWAIPRLAGRIKAALVEIQLDEYGAGVTGRMHQELFKQTMTWLSSLPNRAYGIGLRRLGGDAAATAFYLAASSSGRPGYALHPMESSPSYRQASRARLRDILIGAARDLAVERGWENVRMADVARAAGVSRQTVYNEFDGRGGLAEALALREINQFAAEVRSRLFGHGGDVRAAGHAAILHTLQEAARNPLVHAILTGARGRADELLPYLTTRSGAVLATAGAVIEEWAGVHVPDLEPKTVTLAAESIVRLTVSHILLPLASPAESADALADVFVRLMR</sequence>
<dbReference type="InterPro" id="IPR050109">
    <property type="entry name" value="HTH-type_TetR-like_transc_reg"/>
</dbReference>
<comment type="caution">
    <text evidence="6">The sequence shown here is derived from an EMBL/GenBank/DDBJ whole genome shotgun (WGS) entry which is preliminary data.</text>
</comment>
<protein>
    <submittedName>
        <fullName evidence="6">Iron-containing redox enzyme family protein</fullName>
    </submittedName>
</protein>
<feature type="DNA-binding region" description="H-T-H motif" evidence="4">
    <location>
        <begin position="134"/>
        <end position="153"/>
    </location>
</feature>
<organism evidence="6 7">
    <name type="scientific">Actinoplanes hulinensis</name>
    <dbReference type="NCBI Taxonomy" id="1144547"/>
    <lineage>
        <taxon>Bacteria</taxon>
        <taxon>Bacillati</taxon>
        <taxon>Actinomycetota</taxon>
        <taxon>Actinomycetes</taxon>
        <taxon>Micromonosporales</taxon>
        <taxon>Micromonosporaceae</taxon>
        <taxon>Actinoplanes</taxon>
    </lineage>
</organism>
<dbReference type="Gene3D" id="1.10.357.10">
    <property type="entry name" value="Tetracycline Repressor, domain 2"/>
    <property type="match status" value="1"/>
</dbReference>
<dbReference type="PRINTS" id="PR00455">
    <property type="entry name" value="HTHTETR"/>
</dbReference>
<keyword evidence="2 4" id="KW-0238">DNA-binding</keyword>
<evidence type="ECO:0000313" key="7">
    <source>
        <dbReference type="Proteomes" id="UP001519863"/>
    </source>
</evidence>
<proteinExistence type="predicted"/>
<evidence type="ECO:0000256" key="1">
    <source>
        <dbReference type="ARBA" id="ARBA00023015"/>
    </source>
</evidence>
<evidence type="ECO:0000313" key="6">
    <source>
        <dbReference type="EMBL" id="MBW6439753.1"/>
    </source>
</evidence>
<dbReference type="Pfam" id="PF14518">
    <property type="entry name" value="Haem_oxygenas_2"/>
    <property type="match status" value="1"/>
</dbReference>
<evidence type="ECO:0000256" key="4">
    <source>
        <dbReference type="PROSITE-ProRule" id="PRU00335"/>
    </source>
</evidence>
<feature type="domain" description="HTH tetR-type" evidence="5">
    <location>
        <begin position="111"/>
        <end position="171"/>
    </location>
</feature>
<name>A0ABS7BFT5_9ACTN</name>
<dbReference type="SUPFAM" id="SSF46689">
    <property type="entry name" value="Homeodomain-like"/>
    <property type="match status" value="1"/>
</dbReference>
<evidence type="ECO:0000256" key="2">
    <source>
        <dbReference type="ARBA" id="ARBA00023125"/>
    </source>
</evidence>
<dbReference type="Pfam" id="PF18556">
    <property type="entry name" value="TetR_C_35"/>
    <property type="match status" value="1"/>
</dbReference>
<dbReference type="RefSeq" id="WP_220148890.1">
    <property type="nucleotide sequence ID" value="NZ_JAHXZI010000031.1"/>
</dbReference>
<dbReference type="InterPro" id="IPR009057">
    <property type="entry name" value="Homeodomain-like_sf"/>
</dbReference>
<dbReference type="PANTHER" id="PTHR30055:SF234">
    <property type="entry name" value="HTH-TYPE TRANSCRIPTIONAL REGULATOR BETI"/>
    <property type="match status" value="1"/>
</dbReference>
<keyword evidence="1" id="KW-0805">Transcription regulation</keyword>
<dbReference type="PANTHER" id="PTHR30055">
    <property type="entry name" value="HTH-TYPE TRANSCRIPTIONAL REGULATOR RUTR"/>
    <property type="match status" value="1"/>
</dbReference>
<dbReference type="PROSITE" id="PS50977">
    <property type="entry name" value="HTH_TETR_2"/>
    <property type="match status" value="1"/>
</dbReference>
<keyword evidence="7" id="KW-1185">Reference proteome</keyword>
<gene>
    <name evidence="6" type="ORF">KZ829_39100</name>
</gene>
<dbReference type="InterPro" id="IPR040611">
    <property type="entry name" value="AlkX_C"/>
</dbReference>
<dbReference type="InterPro" id="IPR001647">
    <property type="entry name" value="HTH_TetR"/>
</dbReference>
<evidence type="ECO:0000256" key="3">
    <source>
        <dbReference type="ARBA" id="ARBA00023163"/>
    </source>
</evidence>
<dbReference type="EMBL" id="JAHXZI010000031">
    <property type="protein sequence ID" value="MBW6439753.1"/>
    <property type="molecule type" value="Genomic_DNA"/>
</dbReference>
<accession>A0ABS7BFT5</accession>